<dbReference type="SUPFAM" id="SSF48239">
    <property type="entry name" value="Terpenoid cyclases/Protein prenyltransferases"/>
    <property type="match status" value="1"/>
</dbReference>
<evidence type="ECO:0008006" key="3">
    <source>
        <dbReference type="Google" id="ProtNLM"/>
    </source>
</evidence>
<dbReference type="InterPro" id="IPR008930">
    <property type="entry name" value="Terpenoid_cyclase/PrenylTrfase"/>
</dbReference>
<protein>
    <recommendedName>
        <fullName evidence="3">Prenyltransferase/squalene oxidase-like repeat protein</fullName>
    </recommendedName>
</protein>
<dbReference type="EMBL" id="CP146256">
    <property type="protein sequence ID" value="XAH73857.1"/>
    <property type="molecule type" value="Genomic_DNA"/>
</dbReference>
<proteinExistence type="predicted"/>
<sequence>MDNSVFDKARKWICYNARPIDRARFRYLFENGSREAVLAALIEYQNDDGGFGHALEADSFNPFSSPIQTWAATEILHEICLEENHPITRGILRYLESGKDFNGKCWLNTVPSNNDYPHASWWMYDNQSYDTITYNPTAALAGFALSFAGKGSNIYKKCYDIVKEAIVYLKEADQCDEMHILACYVRMTQYCRKAGLADELSIDEVEKILQQKVNKILTWNRDTWSDSYVCKPSHFFMDKECFLYHSFGELADYECNFIKNKQNTDGTWSINWQWEEYLEQWHIAENWWKAHLIIMNLRFLQGLSEEARVKVSETGKE</sequence>
<evidence type="ECO:0000313" key="1">
    <source>
        <dbReference type="EMBL" id="XAH73857.1"/>
    </source>
</evidence>
<keyword evidence="2" id="KW-1185">Reference proteome</keyword>
<dbReference type="Gene3D" id="1.50.10.20">
    <property type="match status" value="1"/>
</dbReference>
<dbReference type="RefSeq" id="WP_342757458.1">
    <property type="nucleotide sequence ID" value="NZ_CP146256.1"/>
</dbReference>
<name>A0ABZ3EX13_9FIRM</name>
<dbReference type="Proteomes" id="UP001451571">
    <property type="component" value="Chromosome"/>
</dbReference>
<reference evidence="1 2" key="1">
    <citation type="submission" date="2024-02" db="EMBL/GenBank/DDBJ databases">
        <title>Bacterial strain from lacustrine sediment.</title>
        <authorList>
            <person name="Petit C."/>
            <person name="Fadhlaoui K."/>
        </authorList>
    </citation>
    <scope>NUCLEOTIDE SEQUENCE [LARGE SCALE GENOMIC DNA]</scope>
    <source>
        <strain evidence="1 2">IPX-CK</strain>
    </source>
</reference>
<gene>
    <name evidence="1" type="ORF">V6984_20505</name>
</gene>
<evidence type="ECO:0000313" key="2">
    <source>
        <dbReference type="Proteomes" id="UP001451571"/>
    </source>
</evidence>
<organism evidence="1 2">
    <name type="scientific">Kineothrix sedimenti</name>
    <dbReference type="NCBI Taxonomy" id="3123317"/>
    <lineage>
        <taxon>Bacteria</taxon>
        <taxon>Bacillati</taxon>
        <taxon>Bacillota</taxon>
        <taxon>Clostridia</taxon>
        <taxon>Lachnospirales</taxon>
        <taxon>Lachnospiraceae</taxon>
        <taxon>Kineothrix</taxon>
    </lineage>
</organism>
<accession>A0ABZ3EX13</accession>